<gene>
    <name evidence="10" type="ORF">PRCB_13760</name>
</gene>
<dbReference type="SUPFAM" id="SSF50022">
    <property type="entry name" value="ISP domain"/>
    <property type="match status" value="1"/>
</dbReference>
<dbReference type="InterPro" id="IPR050446">
    <property type="entry name" value="FAD-oxidoreductase/Apoptosis"/>
</dbReference>
<evidence type="ECO:0000256" key="1">
    <source>
        <dbReference type="ARBA" id="ARBA00001974"/>
    </source>
</evidence>
<keyword evidence="6" id="KW-0560">Oxidoreductase</keyword>
<keyword evidence="5" id="KW-0274">FAD</keyword>
<dbReference type="GO" id="GO:0016651">
    <property type="term" value="F:oxidoreductase activity, acting on NAD(P)H"/>
    <property type="evidence" value="ECO:0007669"/>
    <property type="project" value="TreeGrafter"/>
</dbReference>
<feature type="domain" description="Rieske" evidence="9">
    <location>
        <begin position="4"/>
        <end position="99"/>
    </location>
</feature>
<evidence type="ECO:0000313" key="11">
    <source>
        <dbReference type="Proteomes" id="UP000232062"/>
    </source>
</evidence>
<dbReference type="PANTHER" id="PTHR43557:SF2">
    <property type="entry name" value="RIESKE DOMAIN-CONTAINING PROTEIN-RELATED"/>
    <property type="match status" value="1"/>
</dbReference>
<comment type="cofactor">
    <cofactor evidence="1">
        <name>FAD</name>
        <dbReference type="ChEBI" id="CHEBI:57692"/>
    </cofactor>
</comment>
<dbReference type="Gene3D" id="2.102.10.10">
    <property type="entry name" value="Rieske [2Fe-2S] iron-sulphur domain"/>
    <property type="match status" value="1"/>
</dbReference>
<dbReference type="RefSeq" id="WP_100702226.1">
    <property type="nucleotide sequence ID" value="NZ_MLFP01000002.1"/>
</dbReference>
<evidence type="ECO:0000256" key="7">
    <source>
        <dbReference type="ARBA" id="ARBA00023004"/>
    </source>
</evidence>
<evidence type="ECO:0000256" key="6">
    <source>
        <dbReference type="ARBA" id="ARBA00023002"/>
    </source>
</evidence>
<dbReference type="EMBL" id="PIQI01000023">
    <property type="protein sequence ID" value="PJZ04500.1"/>
    <property type="molecule type" value="Genomic_DNA"/>
</dbReference>
<dbReference type="AlphaFoldDB" id="A0A2M9WAD8"/>
<dbReference type="Pfam" id="PF00355">
    <property type="entry name" value="Rieske"/>
    <property type="match status" value="1"/>
</dbReference>
<dbReference type="Pfam" id="PF07992">
    <property type="entry name" value="Pyr_redox_2"/>
    <property type="match status" value="1"/>
</dbReference>
<keyword evidence="7" id="KW-0408">Iron</keyword>
<evidence type="ECO:0000256" key="3">
    <source>
        <dbReference type="ARBA" id="ARBA00022714"/>
    </source>
</evidence>
<evidence type="ECO:0000313" key="10">
    <source>
        <dbReference type="EMBL" id="PJZ04500.1"/>
    </source>
</evidence>
<dbReference type="Gene3D" id="3.30.390.30">
    <property type="match status" value="1"/>
</dbReference>
<evidence type="ECO:0000256" key="2">
    <source>
        <dbReference type="ARBA" id="ARBA00022630"/>
    </source>
</evidence>
<sequence>MSYQSVVELKSLAQRKPTKFTVGDVDMVLVRDGERVQALQAKCPHAGAPLEQGAICGDKLVCPWHKAVFQLRDGKMCEPLALANLKRYPVRVEQGKVLVNPQAMPPASAPVAQGESPVCVILGSGAAGSAAIWTLRDEGFSGRIVLVERESAAPYDRTALSKFVPSGKMAIEDVPKLLKPDVLSSLQRIQGEVKQLKAQDRTLILTDGQQVKFDQLLIASGGIPQPLNIPGKDLQGVHLLRSLNQADELLKQVDETQQLVIIGNSFIGMEMAGALRNRDVDVTVIARHPLPFAKQFGEEIGRHFYDLHRSNGVKFVEGEPEALEGEDQVRAVRLKGGKSVPASQVLFATGVKPATDFIHDLPLQDDGSLLADGQLRVAENIWIAGDIASYLTPRGPQRIEHYRVAHQQGRIAALNMLGKGVMYDRVPFFWTAHYGTRYEYLGHAEEWDDYRLLGSLQDKSFIAFYCRQGIIAAVCSAGMYTLTAALVEAMQQPMTLAQGLALFEAYQGQGG</sequence>
<protein>
    <submittedName>
        <fullName evidence="10">Pyridine nucleotide-disulfide oxidoreductase</fullName>
    </submittedName>
</protein>
<evidence type="ECO:0000256" key="5">
    <source>
        <dbReference type="ARBA" id="ARBA00022827"/>
    </source>
</evidence>
<dbReference type="OrthoDB" id="9800167at2"/>
<keyword evidence="11" id="KW-1185">Reference proteome</keyword>
<accession>A0A2M9WAD8</accession>
<dbReference type="InterPro" id="IPR036188">
    <property type="entry name" value="FAD/NAD-bd_sf"/>
</dbReference>
<dbReference type="STRING" id="1076549.HA45_02760"/>
<dbReference type="PRINTS" id="PR00411">
    <property type="entry name" value="PNDRDTASEI"/>
</dbReference>
<evidence type="ECO:0000259" key="9">
    <source>
        <dbReference type="PROSITE" id="PS51296"/>
    </source>
</evidence>
<dbReference type="PRINTS" id="PR00368">
    <property type="entry name" value="FADPNR"/>
</dbReference>
<dbReference type="PROSITE" id="PS51296">
    <property type="entry name" value="RIESKE"/>
    <property type="match status" value="1"/>
</dbReference>
<name>A0A2M9WAD8_9GAMM</name>
<keyword evidence="8" id="KW-0411">Iron-sulfur</keyword>
<organism evidence="10 11">
    <name type="scientific">Pantoea rodasii</name>
    <dbReference type="NCBI Taxonomy" id="1076549"/>
    <lineage>
        <taxon>Bacteria</taxon>
        <taxon>Pseudomonadati</taxon>
        <taxon>Pseudomonadota</taxon>
        <taxon>Gammaproteobacteria</taxon>
        <taxon>Enterobacterales</taxon>
        <taxon>Erwiniaceae</taxon>
        <taxon>Pantoea</taxon>
    </lineage>
</organism>
<evidence type="ECO:0000256" key="8">
    <source>
        <dbReference type="ARBA" id="ARBA00023014"/>
    </source>
</evidence>
<dbReference type="InterPro" id="IPR023753">
    <property type="entry name" value="FAD/NAD-binding_dom"/>
</dbReference>
<dbReference type="GO" id="GO:0051537">
    <property type="term" value="F:2 iron, 2 sulfur cluster binding"/>
    <property type="evidence" value="ECO:0007669"/>
    <property type="project" value="UniProtKB-KW"/>
</dbReference>
<dbReference type="SUPFAM" id="SSF51905">
    <property type="entry name" value="FAD/NAD(P)-binding domain"/>
    <property type="match status" value="1"/>
</dbReference>
<keyword evidence="3" id="KW-0001">2Fe-2S</keyword>
<dbReference type="InterPro" id="IPR036922">
    <property type="entry name" value="Rieske_2Fe-2S_sf"/>
</dbReference>
<dbReference type="InterPro" id="IPR016156">
    <property type="entry name" value="FAD/NAD-linked_Rdtase_dimer_sf"/>
</dbReference>
<dbReference type="InterPro" id="IPR017941">
    <property type="entry name" value="Rieske_2Fe-2S"/>
</dbReference>
<proteinExistence type="predicted"/>
<keyword evidence="4" id="KW-0479">Metal-binding</keyword>
<dbReference type="SUPFAM" id="SSF55424">
    <property type="entry name" value="FAD/NAD-linked reductases, dimerisation (C-terminal) domain"/>
    <property type="match status" value="1"/>
</dbReference>
<keyword evidence="2" id="KW-0285">Flavoprotein</keyword>
<dbReference type="Gene3D" id="3.50.50.60">
    <property type="entry name" value="FAD/NAD(P)-binding domain"/>
    <property type="match status" value="2"/>
</dbReference>
<dbReference type="GO" id="GO:0046872">
    <property type="term" value="F:metal ion binding"/>
    <property type="evidence" value="ECO:0007669"/>
    <property type="project" value="UniProtKB-KW"/>
</dbReference>
<evidence type="ECO:0000256" key="4">
    <source>
        <dbReference type="ARBA" id="ARBA00022723"/>
    </source>
</evidence>
<comment type="caution">
    <text evidence="10">The sequence shown here is derived from an EMBL/GenBank/DDBJ whole genome shotgun (WGS) entry which is preliminary data.</text>
</comment>
<reference evidence="10 11" key="1">
    <citation type="submission" date="2017-11" db="EMBL/GenBank/DDBJ databases">
        <title>The genome sequence of Pantoea rodasii DSM 26611.</title>
        <authorList>
            <person name="Gao J."/>
            <person name="Mao X."/>
            <person name="Sun J."/>
        </authorList>
    </citation>
    <scope>NUCLEOTIDE SEQUENCE [LARGE SCALE GENOMIC DNA]</scope>
    <source>
        <strain evidence="10 11">DSM 26611</strain>
    </source>
</reference>
<dbReference type="Proteomes" id="UP000232062">
    <property type="component" value="Unassembled WGS sequence"/>
</dbReference>
<dbReference type="GO" id="GO:0005737">
    <property type="term" value="C:cytoplasm"/>
    <property type="evidence" value="ECO:0007669"/>
    <property type="project" value="TreeGrafter"/>
</dbReference>
<dbReference type="PANTHER" id="PTHR43557">
    <property type="entry name" value="APOPTOSIS-INDUCING FACTOR 1"/>
    <property type="match status" value="1"/>
</dbReference>